<dbReference type="GO" id="GO:0016567">
    <property type="term" value="P:protein ubiquitination"/>
    <property type="evidence" value="ECO:0007669"/>
    <property type="project" value="InterPro"/>
</dbReference>
<dbReference type="CDD" id="cd20336">
    <property type="entry name" value="Rcat_RBR"/>
    <property type="match status" value="1"/>
</dbReference>
<dbReference type="GO" id="GO:0004842">
    <property type="term" value="F:ubiquitin-protein transferase activity"/>
    <property type="evidence" value="ECO:0007669"/>
    <property type="project" value="InterPro"/>
</dbReference>
<proteinExistence type="predicted"/>
<keyword evidence="5" id="KW-1133">Transmembrane helix</keyword>
<accession>A0A1I8C0J2</accession>
<keyword evidence="5" id="KW-0472">Membrane</keyword>
<evidence type="ECO:0000313" key="7">
    <source>
        <dbReference type="Proteomes" id="UP000095281"/>
    </source>
</evidence>
<keyword evidence="1" id="KW-0479">Metal-binding</keyword>
<dbReference type="PROSITE" id="PS00518">
    <property type="entry name" value="ZF_RING_1"/>
    <property type="match status" value="1"/>
</dbReference>
<dbReference type="Gene3D" id="3.30.40.10">
    <property type="entry name" value="Zinc/RING finger domain, C3HC4 (zinc finger)"/>
    <property type="match status" value="1"/>
</dbReference>
<evidence type="ECO:0000256" key="3">
    <source>
        <dbReference type="ARBA" id="ARBA00022833"/>
    </source>
</evidence>
<feature type="transmembrane region" description="Helical" evidence="5">
    <location>
        <begin position="287"/>
        <end position="304"/>
    </location>
</feature>
<feature type="transmembrane region" description="Helical" evidence="5">
    <location>
        <begin position="234"/>
        <end position="267"/>
    </location>
</feature>
<feature type="transmembrane region" description="Helical" evidence="5">
    <location>
        <begin position="167"/>
        <end position="185"/>
    </location>
</feature>
<evidence type="ECO:0000256" key="4">
    <source>
        <dbReference type="PROSITE-ProRule" id="PRU00175"/>
    </source>
</evidence>
<dbReference type="InterPro" id="IPR031127">
    <property type="entry name" value="E3_UB_ligase_RBR"/>
</dbReference>
<dbReference type="WBParaSite" id="MhA1_Contig840.frz3.gene14">
    <property type="protein sequence ID" value="MhA1_Contig840.frz3.gene14"/>
    <property type="gene ID" value="MhA1_Contig840.frz3.gene14"/>
</dbReference>
<dbReference type="OMA" id="CPKRIHE"/>
<dbReference type="InterPro" id="IPR001841">
    <property type="entry name" value="Znf_RING"/>
</dbReference>
<dbReference type="InterPro" id="IPR017907">
    <property type="entry name" value="Znf_RING_CS"/>
</dbReference>
<keyword evidence="3" id="KW-0862">Zinc</keyword>
<feature type="domain" description="RING-type" evidence="6">
    <location>
        <begin position="8"/>
        <end position="58"/>
    </location>
</feature>
<evidence type="ECO:0000256" key="1">
    <source>
        <dbReference type="ARBA" id="ARBA00022723"/>
    </source>
</evidence>
<organism evidence="7 8">
    <name type="scientific">Meloidogyne hapla</name>
    <name type="common">Root-knot nematode worm</name>
    <dbReference type="NCBI Taxonomy" id="6305"/>
    <lineage>
        <taxon>Eukaryota</taxon>
        <taxon>Metazoa</taxon>
        <taxon>Ecdysozoa</taxon>
        <taxon>Nematoda</taxon>
        <taxon>Chromadorea</taxon>
        <taxon>Rhabditida</taxon>
        <taxon>Tylenchina</taxon>
        <taxon>Tylenchomorpha</taxon>
        <taxon>Tylenchoidea</taxon>
        <taxon>Meloidogynidae</taxon>
        <taxon>Meloidogyninae</taxon>
        <taxon>Meloidogyne</taxon>
    </lineage>
</organism>
<dbReference type="PROSITE" id="PS50089">
    <property type="entry name" value="ZF_RING_2"/>
    <property type="match status" value="1"/>
</dbReference>
<dbReference type="AlphaFoldDB" id="A0A1I8C0J2"/>
<dbReference type="Gene3D" id="1.20.120.1750">
    <property type="match status" value="1"/>
</dbReference>
<feature type="transmembrane region" description="Helical" evidence="5">
    <location>
        <begin position="191"/>
        <end position="213"/>
    </location>
</feature>
<keyword evidence="2 4" id="KW-0863">Zinc-finger</keyword>
<evidence type="ECO:0000259" key="6">
    <source>
        <dbReference type="PROSITE" id="PS50089"/>
    </source>
</evidence>
<dbReference type="Proteomes" id="UP000095281">
    <property type="component" value="Unplaced"/>
</dbReference>
<keyword evidence="5" id="KW-0812">Transmembrane</keyword>
<dbReference type="SUPFAM" id="SSF57850">
    <property type="entry name" value="RING/U-box"/>
    <property type="match status" value="2"/>
</dbReference>
<evidence type="ECO:0000256" key="5">
    <source>
        <dbReference type="SAM" id="Phobius"/>
    </source>
</evidence>
<name>A0A1I8C0J2_MELHA</name>
<protein>
    <submittedName>
        <fullName evidence="8">RING-type domain-containing protein</fullName>
    </submittedName>
</protein>
<evidence type="ECO:0000313" key="8">
    <source>
        <dbReference type="WBParaSite" id="MhA1_Contig840.frz3.gene14"/>
    </source>
</evidence>
<dbReference type="PANTHER" id="PTHR11685">
    <property type="entry name" value="RBR FAMILY RING FINGER AND IBR DOMAIN-CONTAINING"/>
    <property type="match status" value="1"/>
</dbReference>
<evidence type="ECO:0000256" key="2">
    <source>
        <dbReference type="ARBA" id="ARBA00022771"/>
    </source>
</evidence>
<sequence length="336" mass="39279">MKDIQKQCVICRTNKTWRIKMRGAEKKCGHIVCVKCMLQYIQKWIKKDKARIKCPMENCRERVHENDISALLNPYCEDLDNFMDAETRKKLSDKHDVSQIKYGLGERSRCCPRCGNLYGQKVGCNYVRCANLYCNTWFCWICGKEDVNWAHFTGIKCKLRVEDILKALYIVSFVIFTSGLILTYFMPAVALGLFVIAPTCVTLATPFFILKYLKNIWRRLSTTQLEIWQLMIFWIIYGILYIILIPVGVVVAILSLSLSTIVFSFYFTMTVIKAVPFLGQIMWLLEFTNFISGCFGFGGWLEWYKHSREKKDRQQRALMQFRAERSERMANPLVGR</sequence>
<dbReference type="InterPro" id="IPR013083">
    <property type="entry name" value="Znf_RING/FYVE/PHD"/>
</dbReference>
<dbReference type="GO" id="GO:0008270">
    <property type="term" value="F:zinc ion binding"/>
    <property type="evidence" value="ECO:0007669"/>
    <property type="project" value="UniProtKB-KW"/>
</dbReference>
<reference evidence="8" key="1">
    <citation type="submission" date="2016-11" db="UniProtKB">
        <authorList>
            <consortium name="WormBaseParasite"/>
        </authorList>
    </citation>
    <scope>IDENTIFICATION</scope>
</reference>
<keyword evidence="7" id="KW-1185">Reference proteome</keyword>